<dbReference type="PANTHER" id="PTHR47197">
    <property type="entry name" value="PROTEIN NIRF"/>
    <property type="match status" value="1"/>
</dbReference>
<protein>
    <submittedName>
        <fullName evidence="1">YncE family protein</fullName>
    </submittedName>
</protein>
<dbReference type="PANTHER" id="PTHR47197:SF3">
    <property type="entry name" value="DIHYDRO-HEME D1 DEHYDROGENASE"/>
    <property type="match status" value="1"/>
</dbReference>
<sequence length="292" mass="32418">MKSIIVCNTGSDTLNKIGVKTLNVETLNLSLGESRVGPHGLSIYSNKLFVANNYSNTISLINMDMFKEERNFYIGSHPNDLAVYNERLYALCGESNSLLVYDLINNKVNFELPTGIFPHSISLFNEGNNVFISNMGEDSISVIDCIENKEITKIRCGKYPAKIVISKDKKYLYVCESHVGHNTNGSISIISLKNLTIQKRIKVGVSPVDLWEENGYVYVSNLLEGSISIVNLNKAIEERKIFVGGMPRGIIKVGECIFIGDYLNGQLKLINLKEKSIKTIAIGSEPNAMILI</sequence>
<evidence type="ECO:0000313" key="2">
    <source>
        <dbReference type="Proteomes" id="UP001519921"/>
    </source>
</evidence>
<organism evidence="1 2">
    <name type="scientific">Clostridium weizhouense</name>
    <dbReference type="NCBI Taxonomy" id="2859781"/>
    <lineage>
        <taxon>Bacteria</taxon>
        <taxon>Bacillati</taxon>
        <taxon>Bacillota</taxon>
        <taxon>Clostridia</taxon>
        <taxon>Eubacteriales</taxon>
        <taxon>Clostridiaceae</taxon>
        <taxon>Clostridium</taxon>
    </lineage>
</organism>
<dbReference type="InterPro" id="IPR011964">
    <property type="entry name" value="YVTN_b-propeller_repeat"/>
</dbReference>
<accession>A0ABS7APK9</accession>
<proteinExistence type="predicted"/>
<dbReference type="InterPro" id="IPR011045">
    <property type="entry name" value="N2O_reductase_N"/>
</dbReference>
<evidence type="ECO:0000313" key="1">
    <source>
        <dbReference type="EMBL" id="MBW6410038.1"/>
    </source>
</evidence>
<reference evidence="1 2" key="1">
    <citation type="submission" date="2021-07" db="EMBL/GenBank/DDBJ databases">
        <title>Clostridium weizhouense sp. nov., an anaerobic bacterium isolated from activated sludge of Petroleum wastewater.</title>
        <authorList>
            <person name="Li Q."/>
        </authorList>
    </citation>
    <scope>NUCLEOTIDE SEQUENCE [LARGE SCALE GENOMIC DNA]</scope>
    <source>
        <strain evidence="1 2">YB-6</strain>
    </source>
</reference>
<name>A0ABS7APK9_9CLOT</name>
<gene>
    <name evidence="1" type="ORF">KYD98_08030</name>
</gene>
<dbReference type="InterPro" id="IPR015943">
    <property type="entry name" value="WD40/YVTN_repeat-like_dom_sf"/>
</dbReference>
<dbReference type="Gene3D" id="2.130.10.10">
    <property type="entry name" value="YVTN repeat-like/Quinoprotein amine dehydrogenase"/>
    <property type="match status" value="2"/>
</dbReference>
<dbReference type="SUPFAM" id="SSF50974">
    <property type="entry name" value="Nitrous oxide reductase, N-terminal domain"/>
    <property type="match status" value="1"/>
</dbReference>
<dbReference type="Proteomes" id="UP001519921">
    <property type="component" value="Unassembled WGS sequence"/>
</dbReference>
<dbReference type="NCBIfam" id="TIGR02276">
    <property type="entry name" value="beta_rpt_yvtn"/>
    <property type="match status" value="1"/>
</dbReference>
<dbReference type="EMBL" id="JAHXPT010000005">
    <property type="protein sequence ID" value="MBW6410038.1"/>
    <property type="molecule type" value="Genomic_DNA"/>
</dbReference>
<comment type="caution">
    <text evidence="1">The sequence shown here is derived from an EMBL/GenBank/DDBJ whole genome shotgun (WGS) entry which is preliminary data.</text>
</comment>
<dbReference type="InterPro" id="IPR051200">
    <property type="entry name" value="Host-pathogen_enzymatic-act"/>
</dbReference>
<dbReference type="RefSeq" id="WP_219779097.1">
    <property type="nucleotide sequence ID" value="NZ_JAHXPT010000005.1"/>
</dbReference>
<keyword evidence="2" id="KW-1185">Reference proteome</keyword>